<keyword evidence="2" id="KW-0677">Repeat</keyword>
<dbReference type="EMBL" id="CAJOBR010000071">
    <property type="protein sequence ID" value="CAF4459611.1"/>
    <property type="molecule type" value="Genomic_DNA"/>
</dbReference>
<accession>A0A820CGC6</accession>
<sequence>MNSKKGFGGEHGIDERAKDKSAVGFDYKATVEKHSSQTDFVKGFGGKYGVDQNAQDKSAVGFSHKETLTKHSSQTDYTAGFGGKHGVQKEESTGSSAVVGPSSPKPPPPAEPKVVEKPAIVPTAKADVGNIRARFENMRKEQESESAKRVAEERKKRANAEQRKAQPKGDDHEKNTQHEIVVVTKESNREPSPVRPKTPTESELSTSNIPENNENNTETVTSITNEAIEEHTEKFVGGINITSLLRPRKTSSSSSKKDDDDDDNEWAVENDENNQQADE</sequence>
<feature type="region of interest" description="Disordered" evidence="3">
    <location>
        <begin position="243"/>
        <end position="279"/>
    </location>
</feature>
<feature type="region of interest" description="Disordered" evidence="3">
    <location>
        <begin position="61"/>
        <end position="223"/>
    </location>
</feature>
<dbReference type="GO" id="GO:0030864">
    <property type="term" value="C:cortical actin cytoskeleton"/>
    <property type="evidence" value="ECO:0007669"/>
    <property type="project" value="TreeGrafter"/>
</dbReference>
<proteinExistence type="predicted"/>
<dbReference type="GO" id="GO:0051015">
    <property type="term" value="F:actin filament binding"/>
    <property type="evidence" value="ECO:0007669"/>
    <property type="project" value="TreeGrafter"/>
</dbReference>
<feature type="compositionally biased region" description="Low complexity" evidence="3">
    <location>
        <begin position="205"/>
        <end position="223"/>
    </location>
</feature>
<organism evidence="6 8">
    <name type="scientific">Rotaria socialis</name>
    <dbReference type="NCBI Taxonomy" id="392032"/>
    <lineage>
        <taxon>Eukaryota</taxon>
        <taxon>Metazoa</taxon>
        <taxon>Spiralia</taxon>
        <taxon>Gnathifera</taxon>
        <taxon>Rotifera</taxon>
        <taxon>Eurotatoria</taxon>
        <taxon>Bdelloidea</taxon>
        <taxon>Philodinida</taxon>
        <taxon>Philodinidae</taxon>
        <taxon>Rotaria</taxon>
    </lineage>
</organism>
<evidence type="ECO:0000313" key="5">
    <source>
        <dbReference type="EMBL" id="CAF3586354.1"/>
    </source>
</evidence>
<evidence type="ECO:0000256" key="2">
    <source>
        <dbReference type="ARBA" id="ARBA00022737"/>
    </source>
</evidence>
<evidence type="ECO:0000313" key="7">
    <source>
        <dbReference type="EMBL" id="CAF4459611.1"/>
    </source>
</evidence>
<dbReference type="Proteomes" id="UP000663833">
    <property type="component" value="Unassembled WGS sequence"/>
</dbReference>
<dbReference type="AlphaFoldDB" id="A0A820CGC6"/>
<dbReference type="GO" id="GO:0030427">
    <property type="term" value="C:site of polarized growth"/>
    <property type="evidence" value="ECO:0007669"/>
    <property type="project" value="TreeGrafter"/>
</dbReference>
<dbReference type="PROSITE" id="PS51090">
    <property type="entry name" value="CORTACTIN"/>
    <property type="match status" value="2"/>
</dbReference>
<dbReference type="Pfam" id="PF02218">
    <property type="entry name" value="HS1_rep"/>
    <property type="match status" value="2"/>
</dbReference>
<dbReference type="Proteomes" id="UP000663872">
    <property type="component" value="Unassembled WGS sequence"/>
</dbReference>
<evidence type="ECO:0000256" key="3">
    <source>
        <dbReference type="SAM" id="MobiDB-lite"/>
    </source>
</evidence>
<dbReference type="EMBL" id="CAJOBO010000413">
    <property type="protein sequence ID" value="CAF4215469.1"/>
    <property type="molecule type" value="Genomic_DNA"/>
</dbReference>
<feature type="region of interest" description="Disordered" evidence="3">
    <location>
        <begin position="1"/>
        <end position="22"/>
    </location>
</feature>
<dbReference type="GO" id="GO:0005886">
    <property type="term" value="C:plasma membrane"/>
    <property type="evidence" value="ECO:0007669"/>
    <property type="project" value="TreeGrafter"/>
</dbReference>
<dbReference type="EMBL" id="CAJNYD010002437">
    <property type="protein sequence ID" value="CAF3418590.1"/>
    <property type="molecule type" value="Genomic_DNA"/>
</dbReference>
<dbReference type="Proteomes" id="UP000663848">
    <property type="component" value="Unassembled WGS sequence"/>
</dbReference>
<feature type="compositionally biased region" description="Basic and acidic residues" evidence="3">
    <location>
        <begin position="133"/>
        <end position="177"/>
    </location>
</feature>
<dbReference type="PANTHER" id="PTHR10829:SF23">
    <property type="entry name" value="CORTACTIN, ISOFORM A"/>
    <property type="match status" value="1"/>
</dbReference>
<dbReference type="EMBL" id="CAJNYT010003638">
    <property type="protein sequence ID" value="CAF3586354.1"/>
    <property type="molecule type" value="Genomic_DNA"/>
</dbReference>
<keyword evidence="1" id="KW-0597">Phosphoprotein</keyword>
<dbReference type="PANTHER" id="PTHR10829">
    <property type="entry name" value="CORTACTIN AND DREBRIN"/>
    <property type="match status" value="1"/>
</dbReference>
<name>A0A820CGC6_9BILA</name>
<reference evidence="6" key="1">
    <citation type="submission" date="2021-02" db="EMBL/GenBank/DDBJ databases">
        <authorList>
            <person name="Nowell W R."/>
        </authorList>
    </citation>
    <scope>NUCLEOTIDE SEQUENCE</scope>
</reference>
<comment type="caution">
    <text evidence="6">The sequence shown here is derived from an EMBL/GenBank/DDBJ whole genome shotgun (WGS) entry which is preliminary data.</text>
</comment>
<feature type="compositionally biased region" description="Basic and acidic residues" evidence="3">
    <location>
        <begin position="7"/>
        <end position="21"/>
    </location>
</feature>
<dbReference type="GO" id="GO:0005884">
    <property type="term" value="C:actin filament"/>
    <property type="evidence" value="ECO:0007669"/>
    <property type="project" value="TreeGrafter"/>
</dbReference>
<protein>
    <submittedName>
        <fullName evidence="6">Uncharacterized protein</fullName>
    </submittedName>
</protein>
<feature type="compositionally biased region" description="Acidic residues" evidence="3">
    <location>
        <begin position="259"/>
        <end position="279"/>
    </location>
</feature>
<dbReference type="Proteomes" id="UP000663851">
    <property type="component" value="Unassembled WGS sequence"/>
</dbReference>
<evidence type="ECO:0000313" key="6">
    <source>
        <dbReference type="EMBL" id="CAF4215469.1"/>
    </source>
</evidence>
<dbReference type="GO" id="GO:0016477">
    <property type="term" value="P:cell migration"/>
    <property type="evidence" value="ECO:0007669"/>
    <property type="project" value="TreeGrafter"/>
</dbReference>
<evidence type="ECO:0000313" key="8">
    <source>
        <dbReference type="Proteomes" id="UP000663851"/>
    </source>
</evidence>
<dbReference type="InterPro" id="IPR003134">
    <property type="entry name" value="Hs1_Cortactin"/>
</dbReference>
<evidence type="ECO:0000256" key="1">
    <source>
        <dbReference type="ARBA" id="ARBA00022553"/>
    </source>
</evidence>
<dbReference type="GO" id="GO:0030833">
    <property type="term" value="P:regulation of actin filament polymerization"/>
    <property type="evidence" value="ECO:0007669"/>
    <property type="project" value="TreeGrafter"/>
</dbReference>
<evidence type="ECO:0000313" key="4">
    <source>
        <dbReference type="EMBL" id="CAF3418590.1"/>
    </source>
</evidence>
<gene>
    <name evidence="5" type="ORF">GRG538_LOCUS21970</name>
    <name evidence="6" type="ORF">HFQ381_LOCUS8303</name>
    <name evidence="4" type="ORF">LUA448_LOCUS19209</name>
    <name evidence="7" type="ORF">QYT958_LOCUS1318</name>
</gene>